<dbReference type="Proteomes" id="UP000264693">
    <property type="component" value="Chromosome"/>
</dbReference>
<dbReference type="GO" id="GO:0034599">
    <property type="term" value="P:cellular response to oxidative stress"/>
    <property type="evidence" value="ECO:0007669"/>
    <property type="project" value="TreeGrafter"/>
</dbReference>
<dbReference type="KEGG" id="amar:AMRN_1677"/>
<evidence type="ECO:0000256" key="3">
    <source>
        <dbReference type="ARBA" id="ARBA00023002"/>
    </source>
</evidence>
<accession>A0A347TLD1</accession>
<feature type="active site" evidence="4">
    <location>
        <position position="54"/>
    </location>
</feature>
<dbReference type="InterPro" id="IPR013766">
    <property type="entry name" value="Thioredoxin_domain"/>
</dbReference>
<organism evidence="7 8">
    <name type="scientific">Malaciobacter marinus</name>
    <dbReference type="NCBI Taxonomy" id="505249"/>
    <lineage>
        <taxon>Bacteria</taxon>
        <taxon>Pseudomonadati</taxon>
        <taxon>Campylobacterota</taxon>
        <taxon>Epsilonproteobacteria</taxon>
        <taxon>Campylobacterales</taxon>
        <taxon>Arcobacteraceae</taxon>
        <taxon>Malaciobacter</taxon>
    </lineage>
</organism>
<dbReference type="InterPro" id="IPR029760">
    <property type="entry name" value="GPX_CS"/>
</dbReference>
<protein>
    <recommendedName>
        <fullName evidence="5">Glutathione peroxidase</fullName>
    </recommendedName>
</protein>
<proteinExistence type="inferred from homology"/>
<dbReference type="InterPro" id="IPR036249">
    <property type="entry name" value="Thioredoxin-like_sf"/>
</dbReference>
<dbReference type="Gene3D" id="3.40.30.10">
    <property type="entry name" value="Glutaredoxin"/>
    <property type="match status" value="1"/>
</dbReference>
<evidence type="ECO:0000256" key="1">
    <source>
        <dbReference type="ARBA" id="ARBA00006926"/>
    </source>
</evidence>
<dbReference type="GO" id="GO:0004601">
    <property type="term" value="F:peroxidase activity"/>
    <property type="evidence" value="ECO:0007669"/>
    <property type="project" value="UniProtKB-KW"/>
</dbReference>
<dbReference type="PANTHER" id="PTHR11592">
    <property type="entry name" value="GLUTATHIONE PEROXIDASE"/>
    <property type="match status" value="1"/>
</dbReference>
<dbReference type="PROSITE" id="PS00460">
    <property type="entry name" value="GLUTATHIONE_PEROXID_1"/>
    <property type="match status" value="1"/>
</dbReference>
<evidence type="ECO:0000256" key="2">
    <source>
        <dbReference type="ARBA" id="ARBA00022559"/>
    </source>
</evidence>
<dbReference type="AlphaFoldDB" id="A0A347TLD1"/>
<dbReference type="PANTHER" id="PTHR11592:SF78">
    <property type="entry name" value="GLUTATHIONE PEROXIDASE"/>
    <property type="match status" value="1"/>
</dbReference>
<evidence type="ECO:0000313" key="8">
    <source>
        <dbReference type="Proteomes" id="UP000264693"/>
    </source>
</evidence>
<sequence>MRLLIIITLLVSSLIGANMKNIYDIEVETIDGKKISINEYKNKVLLIVNVASKCGFTSQYEGLEKLYDKYKNKDFVVLGFPCNQFMNQEPGTNEEIKEFCSLTYDVSFPMFSKIDVNGDETHPLYKFLKSEASGFLGTEAIKWNFTKFLIDKNGNIINRYSPSTTPKSLEDDIEKLL</sequence>
<dbReference type="FunFam" id="3.40.30.10:FF:000010">
    <property type="entry name" value="Glutathione peroxidase"/>
    <property type="match status" value="1"/>
</dbReference>
<dbReference type="PIRSF" id="PIRSF000303">
    <property type="entry name" value="Glutathion_perox"/>
    <property type="match status" value="1"/>
</dbReference>
<evidence type="ECO:0000259" key="6">
    <source>
        <dbReference type="PROSITE" id="PS51352"/>
    </source>
</evidence>
<name>A0A347TLD1_9BACT</name>
<dbReference type="CDD" id="cd00340">
    <property type="entry name" value="GSH_Peroxidase"/>
    <property type="match status" value="1"/>
</dbReference>
<dbReference type="PROSITE" id="PS00763">
    <property type="entry name" value="GLUTATHIONE_PEROXID_2"/>
    <property type="match status" value="1"/>
</dbReference>
<feature type="domain" description="Thioredoxin" evidence="6">
    <location>
        <begin position="16"/>
        <end position="177"/>
    </location>
</feature>
<dbReference type="InterPro" id="IPR000889">
    <property type="entry name" value="Glutathione_peroxidase"/>
</dbReference>
<dbReference type="PRINTS" id="PR01011">
    <property type="entry name" value="GLUTPROXDASE"/>
</dbReference>
<reference evidence="7 8" key="1">
    <citation type="submission" date="2018-08" db="EMBL/GenBank/DDBJ databases">
        <title>Complete genome of the Arcobacter marinus type strain JCM 15502.</title>
        <authorList>
            <person name="Miller W.G."/>
            <person name="Yee E."/>
            <person name="Huynh S."/>
            <person name="Parker C.T."/>
        </authorList>
    </citation>
    <scope>NUCLEOTIDE SEQUENCE [LARGE SCALE GENOMIC DNA]</scope>
    <source>
        <strain evidence="7 8">JCM 15502</strain>
    </source>
</reference>
<gene>
    <name evidence="7" type="ORF">AMRN_1677</name>
</gene>
<keyword evidence="3 5" id="KW-0560">Oxidoreductase</keyword>
<dbReference type="InterPro" id="IPR029759">
    <property type="entry name" value="GPX_AS"/>
</dbReference>
<keyword evidence="2 5" id="KW-0575">Peroxidase</keyword>
<dbReference type="PROSITE" id="PS51355">
    <property type="entry name" value="GLUTATHIONE_PEROXID_3"/>
    <property type="match status" value="1"/>
</dbReference>
<dbReference type="Pfam" id="PF00255">
    <property type="entry name" value="GSHPx"/>
    <property type="match status" value="1"/>
</dbReference>
<dbReference type="EMBL" id="CP032101">
    <property type="protein sequence ID" value="AXX87409.1"/>
    <property type="molecule type" value="Genomic_DNA"/>
</dbReference>
<evidence type="ECO:0000256" key="4">
    <source>
        <dbReference type="PIRSR" id="PIRSR000303-1"/>
    </source>
</evidence>
<evidence type="ECO:0000313" key="7">
    <source>
        <dbReference type="EMBL" id="AXX87409.1"/>
    </source>
</evidence>
<dbReference type="SUPFAM" id="SSF52833">
    <property type="entry name" value="Thioredoxin-like"/>
    <property type="match status" value="1"/>
</dbReference>
<evidence type="ECO:0000256" key="5">
    <source>
        <dbReference type="RuleBase" id="RU000499"/>
    </source>
</evidence>
<comment type="similarity">
    <text evidence="1 5">Belongs to the glutathione peroxidase family.</text>
</comment>
<dbReference type="PROSITE" id="PS51352">
    <property type="entry name" value="THIOREDOXIN_2"/>
    <property type="match status" value="1"/>
</dbReference>